<feature type="region of interest" description="Disordered" evidence="1">
    <location>
        <begin position="37"/>
        <end position="73"/>
    </location>
</feature>
<proteinExistence type="predicted"/>
<keyword evidence="3" id="KW-1185">Reference proteome</keyword>
<evidence type="ECO:0000256" key="1">
    <source>
        <dbReference type="SAM" id="MobiDB-lite"/>
    </source>
</evidence>
<protein>
    <submittedName>
        <fullName evidence="2">Uncharacterized protein</fullName>
    </submittedName>
</protein>
<accession>A0ABR2V0T9</accession>
<gene>
    <name evidence="2" type="ORF">SUNI508_06644</name>
</gene>
<reference evidence="2 3" key="1">
    <citation type="journal article" date="2024" name="J. Plant Pathol.">
        <title>Sequence and assembly of the genome of Seiridium unicorne, isolate CBS 538.82, causal agent of cypress canker disease.</title>
        <authorList>
            <person name="Scali E."/>
            <person name="Rocca G.D."/>
            <person name="Danti R."/>
            <person name="Garbelotto M."/>
            <person name="Barberini S."/>
            <person name="Baroncelli R."/>
            <person name="Emiliani G."/>
        </authorList>
    </citation>
    <scope>NUCLEOTIDE SEQUENCE [LARGE SCALE GENOMIC DNA]</scope>
    <source>
        <strain evidence="2 3">BM-138-508</strain>
    </source>
</reference>
<evidence type="ECO:0000313" key="3">
    <source>
        <dbReference type="Proteomes" id="UP001408356"/>
    </source>
</evidence>
<sequence length="91" mass="9762">MATFLFVVPAFASTISVDPYTIVKHLGQKPYDWVESEGGAMGGPVDKKPFQEEPAAESSKALSAEGAATKETKQEMSIDHLHALVEVDIQG</sequence>
<organism evidence="2 3">
    <name type="scientific">Seiridium unicorne</name>
    <dbReference type="NCBI Taxonomy" id="138068"/>
    <lineage>
        <taxon>Eukaryota</taxon>
        <taxon>Fungi</taxon>
        <taxon>Dikarya</taxon>
        <taxon>Ascomycota</taxon>
        <taxon>Pezizomycotina</taxon>
        <taxon>Sordariomycetes</taxon>
        <taxon>Xylariomycetidae</taxon>
        <taxon>Amphisphaeriales</taxon>
        <taxon>Sporocadaceae</taxon>
        <taxon>Seiridium</taxon>
    </lineage>
</organism>
<evidence type="ECO:0000313" key="2">
    <source>
        <dbReference type="EMBL" id="KAK9420116.1"/>
    </source>
</evidence>
<dbReference type="EMBL" id="JARVKF010000257">
    <property type="protein sequence ID" value="KAK9420116.1"/>
    <property type="molecule type" value="Genomic_DNA"/>
</dbReference>
<name>A0ABR2V0T9_9PEZI</name>
<comment type="caution">
    <text evidence="2">The sequence shown here is derived from an EMBL/GenBank/DDBJ whole genome shotgun (WGS) entry which is preliminary data.</text>
</comment>
<dbReference type="Proteomes" id="UP001408356">
    <property type="component" value="Unassembled WGS sequence"/>
</dbReference>